<reference evidence="3" key="1">
    <citation type="journal article" date="2019" name="Int. J. Syst. Evol. Microbiol.">
        <title>The Global Catalogue of Microorganisms (GCM) 10K type strain sequencing project: providing services to taxonomists for standard genome sequencing and annotation.</title>
        <authorList>
            <consortium name="The Broad Institute Genomics Platform"/>
            <consortium name="The Broad Institute Genome Sequencing Center for Infectious Disease"/>
            <person name="Wu L."/>
            <person name="Ma J."/>
        </authorList>
    </citation>
    <scope>NUCLEOTIDE SEQUENCE [LARGE SCALE GENOMIC DNA]</scope>
    <source>
        <strain evidence="3">NBRC 112502</strain>
    </source>
</reference>
<dbReference type="Gene3D" id="3.40.50.720">
    <property type="entry name" value="NAD(P)-binding Rossmann-like Domain"/>
    <property type="match status" value="1"/>
</dbReference>
<dbReference type="Pfam" id="PF13561">
    <property type="entry name" value="adh_short_C2"/>
    <property type="match status" value="1"/>
</dbReference>
<dbReference type="PRINTS" id="PR00081">
    <property type="entry name" value="GDHRDH"/>
</dbReference>
<dbReference type="PROSITE" id="PS00061">
    <property type="entry name" value="ADH_SHORT"/>
    <property type="match status" value="1"/>
</dbReference>
<dbReference type="PANTHER" id="PTHR43975:SF2">
    <property type="entry name" value="EG:BACR7A4.14 PROTEIN-RELATED"/>
    <property type="match status" value="1"/>
</dbReference>
<evidence type="ECO:0000313" key="3">
    <source>
        <dbReference type="Proteomes" id="UP001156641"/>
    </source>
</evidence>
<sequence>MIRFAGKAVLVTGAASGIGRATAARLAAEGASTALADLDLAGAQAAATALAAAHGSVALAFGYNAADPAQCMKLVADAVAALGRLDVLVNNAGIMLWDRTHECDPARWGKVLDVNLNAAFHVTRAALPFLLETKGNIVNISSAAGLQGVPYAAAYCASKAGLLGFTRALAVEYADAGLRVNAICPGAVDTPLIRANAPIPDWANLQKISRLAPKTGKLSDAKEIAAAVAYLASADACNITGIALPVDGGQTAG</sequence>
<keyword evidence="3" id="KW-1185">Reference proteome</keyword>
<comment type="caution">
    <text evidence="2">The sequence shown here is derived from an EMBL/GenBank/DDBJ whole genome shotgun (WGS) entry which is preliminary data.</text>
</comment>
<dbReference type="SUPFAM" id="SSF51735">
    <property type="entry name" value="NAD(P)-binding Rossmann-fold domains"/>
    <property type="match status" value="1"/>
</dbReference>
<dbReference type="InterPro" id="IPR036291">
    <property type="entry name" value="NAD(P)-bd_dom_sf"/>
</dbReference>
<evidence type="ECO:0000256" key="1">
    <source>
        <dbReference type="SAM" id="SignalP"/>
    </source>
</evidence>
<organism evidence="2 3">
    <name type="scientific">Acidocella aquatica</name>
    <dbReference type="NCBI Taxonomy" id="1922313"/>
    <lineage>
        <taxon>Bacteria</taxon>
        <taxon>Pseudomonadati</taxon>
        <taxon>Pseudomonadota</taxon>
        <taxon>Alphaproteobacteria</taxon>
        <taxon>Acetobacterales</taxon>
        <taxon>Acidocellaceae</taxon>
        <taxon>Acidocella</taxon>
    </lineage>
</organism>
<feature type="signal peptide" evidence="1">
    <location>
        <begin position="1"/>
        <end position="23"/>
    </location>
</feature>
<proteinExistence type="predicted"/>
<dbReference type="CDD" id="cd05233">
    <property type="entry name" value="SDR_c"/>
    <property type="match status" value="1"/>
</dbReference>
<dbReference type="Proteomes" id="UP001156641">
    <property type="component" value="Unassembled WGS sequence"/>
</dbReference>
<keyword evidence="1" id="KW-0732">Signal</keyword>
<accession>A0ABQ6A0U2</accession>
<name>A0ABQ6A0U2_9PROT</name>
<dbReference type="PANTHER" id="PTHR43975">
    <property type="entry name" value="ZGC:101858"/>
    <property type="match status" value="1"/>
</dbReference>
<dbReference type="InterPro" id="IPR020904">
    <property type="entry name" value="Sc_DH/Rdtase_CS"/>
</dbReference>
<feature type="chain" id="PRO_5047087047" evidence="1">
    <location>
        <begin position="24"/>
        <end position="253"/>
    </location>
</feature>
<gene>
    <name evidence="2" type="ORF">GCM10010909_07320</name>
</gene>
<dbReference type="PRINTS" id="PR00080">
    <property type="entry name" value="SDRFAMILY"/>
</dbReference>
<protein>
    <submittedName>
        <fullName evidence="2">Short-chain dehydrogenase</fullName>
    </submittedName>
</protein>
<evidence type="ECO:0000313" key="2">
    <source>
        <dbReference type="EMBL" id="GLR66054.1"/>
    </source>
</evidence>
<dbReference type="InterPro" id="IPR002347">
    <property type="entry name" value="SDR_fam"/>
</dbReference>
<dbReference type="RefSeq" id="WP_284256642.1">
    <property type="nucleotide sequence ID" value="NZ_BSOS01000008.1"/>
</dbReference>
<dbReference type="EMBL" id="BSOS01000008">
    <property type="protein sequence ID" value="GLR66054.1"/>
    <property type="molecule type" value="Genomic_DNA"/>
</dbReference>